<dbReference type="AlphaFoldDB" id="A0A3E0HIP4"/>
<dbReference type="InterPro" id="IPR036663">
    <property type="entry name" value="Fumarylacetoacetase_C_sf"/>
</dbReference>
<gene>
    <name evidence="2" type="ORF">BCF44_107199</name>
</gene>
<dbReference type="GO" id="GO:0016853">
    <property type="term" value="F:isomerase activity"/>
    <property type="evidence" value="ECO:0007669"/>
    <property type="project" value="UniProtKB-KW"/>
</dbReference>
<feature type="domain" description="Fumarylacetoacetase-like C-terminal" evidence="1">
    <location>
        <begin position="14"/>
        <end position="67"/>
    </location>
</feature>
<organism evidence="2 3">
    <name type="scientific">Kutzneria buriramensis</name>
    <dbReference type="NCBI Taxonomy" id="1045776"/>
    <lineage>
        <taxon>Bacteria</taxon>
        <taxon>Bacillati</taxon>
        <taxon>Actinomycetota</taxon>
        <taxon>Actinomycetes</taxon>
        <taxon>Pseudonocardiales</taxon>
        <taxon>Pseudonocardiaceae</taxon>
        <taxon>Kutzneria</taxon>
    </lineage>
</organism>
<sequence length="79" mass="8618">MFCPATLVDDRDYRGEAIRTAVKGEVRQDSSTNEMEWGMHYVVADIARTITLFPGDVLLSGTPANSATSSPSRSKVLAR</sequence>
<dbReference type="Gene3D" id="3.90.850.10">
    <property type="entry name" value="Fumarylacetoacetase-like, C-terminal domain"/>
    <property type="match status" value="1"/>
</dbReference>
<keyword evidence="3" id="KW-1185">Reference proteome</keyword>
<comment type="caution">
    <text evidence="2">The sequence shown here is derived from an EMBL/GenBank/DDBJ whole genome shotgun (WGS) entry which is preliminary data.</text>
</comment>
<reference evidence="2 3" key="1">
    <citation type="submission" date="2018-08" db="EMBL/GenBank/DDBJ databases">
        <title>Genomic Encyclopedia of Archaeal and Bacterial Type Strains, Phase II (KMG-II): from individual species to whole genera.</title>
        <authorList>
            <person name="Goeker M."/>
        </authorList>
    </citation>
    <scope>NUCLEOTIDE SEQUENCE [LARGE SCALE GENOMIC DNA]</scope>
    <source>
        <strain evidence="2 3">DSM 45791</strain>
    </source>
</reference>
<name>A0A3E0HIP4_9PSEU</name>
<dbReference type="Pfam" id="PF01557">
    <property type="entry name" value="FAA_hydrolase"/>
    <property type="match status" value="1"/>
</dbReference>
<dbReference type="Proteomes" id="UP000256269">
    <property type="component" value="Unassembled WGS sequence"/>
</dbReference>
<evidence type="ECO:0000313" key="3">
    <source>
        <dbReference type="Proteomes" id="UP000256269"/>
    </source>
</evidence>
<dbReference type="EMBL" id="QUNO01000007">
    <property type="protein sequence ID" value="REH46066.1"/>
    <property type="molecule type" value="Genomic_DNA"/>
</dbReference>
<dbReference type="RefSeq" id="WP_211353146.1">
    <property type="nucleotide sequence ID" value="NZ_CP144375.1"/>
</dbReference>
<keyword evidence="2" id="KW-0413">Isomerase</keyword>
<evidence type="ECO:0000313" key="2">
    <source>
        <dbReference type="EMBL" id="REH46066.1"/>
    </source>
</evidence>
<dbReference type="InterPro" id="IPR011234">
    <property type="entry name" value="Fumarylacetoacetase-like_C"/>
</dbReference>
<evidence type="ECO:0000259" key="1">
    <source>
        <dbReference type="Pfam" id="PF01557"/>
    </source>
</evidence>
<dbReference type="SUPFAM" id="SSF56529">
    <property type="entry name" value="FAH"/>
    <property type="match status" value="1"/>
</dbReference>
<proteinExistence type="predicted"/>
<accession>A0A3E0HIP4</accession>
<protein>
    <submittedName>
        <fullName evidence="2">5-oxopent-3-ene-1,2,5-tricarboxylate decarboxylase/2-hydroxyhepta-2,4-diene-1,7-dioate isomerase</fullName>
    </submittedName>
</protein>